<dbReference type="AlphaFoldDB" id="A0A9N9P2W3"/>
<protein>
    <submittedName>
        <fullName evidence="1">1690_t:CDS:1</fullName>
    </submittedName>
</protein>
<proteinExistence type="predicted"/>
<dbReference type="Pfam" id="PF25212">
    <property type="entry name" value="HVO_A0114"/>
    <property type="match status" value="1"/>
</dbReference>
<organism evidence="1 2">
    <name type="scientific">Racocetra fulgida</name>
    <dbReference type="NCBI Taxonomy" id="60492"/>
    <lineage>
        <taxon>Eukaryota</taxon>
        <taxon>Fungi</taxon>
        <taxon>Fungi incertae sedis</taxon>
        <taxon>Mucoromycota</taxon>
        <taxon>Glomeromycotina</taxon>
        <taxon>Glomeromycetes</taxon>
        <taxon>Diversisporales</taxon>
        <taxon>Gigasporaceae</taxon>
        <taxon>Racocetra</taxon>
    </lineage>
</organism>
<dbReference type="OrthoDB" id="10449935at2759"/>
<feature type="non-terminal residue" evidence="1">
    <location>
        <position position="259"/>
    </location>
</feature>
<evidence type="ECO:0000313" key="1">
    <source>
        <dbReference type="EMBL" id="CAG8786801.1"/>
    </source>
</evidence>
<gene>
    <name evidence="1" type="ORF">RFULGI_LOCUS16330</name>
</gene>
<dbReference type="SUPFAM" id="SSF46785">
    <property type="entry name" value="Winged helix' DNA-binding domain"/>
    <property type="match status" value="1"/>
</dbReference>
<keyword evidence="2" id="KW-1185">Reference proteome</keyword>
<dbReference type="InterPro" id="IPR036390">
    <property type="entry name" value="WH_DNA-bd_sf"/>
</dbReference>
<dbReference type="Proteomes" id="UP000789396">
    <property type="component" value="Unassembled WGS sequence"/>
</dbReference>
<feature type="non-terminal residue" evidence="1">
    <location>
        <position position="1"/>
    </location>
</feature>
<accession>A0A9N9P2W3</accession>
<reference evidence="1" key="1">
    <citation type="submission" date="2021-06" db="EMBL/GenBank/DDBJ databases">
        <authorList>
            <person name="Kallberg Y."/>
            <person name="Tangrot J."/>
            <person name="Rosling A."/>
        </authorList>
    </citation>
    <scope>NUCLEOTIDE SEQUENCE</scope>
    <source>
        <strain evidence="1">IN212</strain>
    </source>
</reference>
<dbReference type="EMBL" id="CAJVPZ010057372">
    <property type="protein sequence ID" value="CAG8786801.1"/>
    <property type="molecule type" value="Genomic_DNA"/>
</dbReference>
<evidence type="ECO:0000313" key="2">
    <source>
        <dbReference type="Proteomes" id="UP000789396"/>
    </source>
</evidence>
<name>A0A9N9P2W3_9GLOM</name>
<comment type="caution">
    <text evidence="1">The sequence shown here is derived from an EMBL/GenBank/DDBJ whole genome shotgun (WGS) entry which is preliminary data.</text>
</comment>
<sequence length="259" mass="30262">FPEGFQFKIHAYNSVNGNEFVRIDNHENKPPHYHIDKKQVFFDWVSVLVTFPETLINMKKFIIQYNPNYSLSKMFENFEQAIVGKKHLQPKNVIVFSDLATVYQVISQVRLDLLTCLITNQPTNIYQLAQLLKRDYANVWRDCQALNSLGIIELKKEGKEIRPIALYDEIDLQMKIVSQERPAVTQTLLRFFKEIVEKKEFTQKNLFQNQVLNSAVTGEKNNLLILSISKDDQTSREIVRKLQAINITKTITPDKERDN</sequence>